<dbReference type="RefSeq" id="WP_076367543.1">
    <property type="nucleotide sequence ID" value="NZ_FTOM01000010.1"/>
</dbReference>
<dbReference type="SUPFAM" id="SSF82657">
    <property type="entry name" value="BolA-like"/>
    <property type="match status" value="1"/>
</dbReference>
<dbReference type="STRING" id="407234.SAMN05421795_11069"/>
<accession>A0A1N7MW66</accession>
<dbReference type="OrthoDB" id="9811118at2"/>
<dbReference type="GO" id="GO:0016226">
    <property type="term" value="P:iron-sulfur cluster assembly"/>
    <property type="evidence" value="ECO:0007669"/>
    <property type="project" value="TreeGrafter"/>
</dbReference>
<dbReference type="Proteomes" id="UP000186098">
    <property type="component" value="Unassembled WGS sequence"/>
</dbReference>
<evidence type="ECO:0000313" key="2">
    <source>
        <dbReference type="EMBL" id="SIS90109.1"/>
    </source>
</evidence>
<dbReference type="PANTHER" id="PTHR46230:SF7">
    <property type="entry name" value="BOLA-LIKE PROTEIN 1"/>
    <property type="match status" value="1"/>
</dbReference>
<organism evidence="2 3">
    <name type="scientific">Phaeovulum vinaykumarii</name>
    <dbReference type="NCBI Taxonomy" id="407234"/>
    <lineage>
        <taxon>Bacteria</taxon>
        <taxon>Pseudomonadati</taxon>
        <taxon>Pseudomonadota</taxon>
        <taxon>Alphaproteobacteria</taxon>
        <taxon>Rhodobacterales</taxon>
        <taxon>Paracoccaceae</taxon>
        <taxon>Phaeovulum</taxon>
    </lineage>
</organism>
<evidence type="ECO:0000313" key="3">
    <source>
        <dbReference type="Proteomes" id="UP000186098"/>
    </source>
</evidence>
<proteinExistence type="inferred from homology"/>
<keyword evidence="3" id="KW-1185">Reference proteome</keyword>
<dbReference type="PANTHER" id="PTHR46230">
    <property type="match status" value="1"/>
</dbReference>
<dbReference type="InterPro" id="IPR036065">
    <property type="entry name" value="BolA-like_sf"/>
</dbReference>
<dbReference type="EMBL" id="FTOM01000010">
    <property type="protein sequence ID" value="SIS90109.1"/>
    <property type="molecule type" value="Genomic_DNA"/>
</dbReference>
<dbReference type="AlphaFoldDB" id="A0A1N7MW66"/>
<name>A0A1N7MW66_9RHOB</name>
<dbReference type="PIRSF" id="PIRSF003113">
    <property type="entry name" value="BolA"/>
    <property type="match status" value="1"/>
</dbReference>
<protein>
    <submittedName>
        <fullName evidence="2">BolA protein</fullName>
    </submittedName>
</protein>
<sequence>MTASGSKADEIAAALAVLAPLSVEVIDESARHAGHAGARPEGETHFRIRMHAPALAIKSRLARERAVHAALGPDLIARIHALTIEIDTRPA</sequence>
<dbReference type="InterPro" id="IPR002634">
    <property type="entry name" value="BolA"/>
</dbReference>
<dbReference type="Gene3D" id="3.30.300.90">
    <property type="entry name" value="BolA-like"/>
    <property type="match status" value="1"/>
</dbReference>
<comment type="similarity">
    <text evidence="1">Belongs to the BolA/IbaG family.</text>
</comment>
<gene>
    <name evidence="2" type="ORF">SAMN05421795_11069</name>
</gene>
<evidence type="ECO:0000256" key="1">
    <source>
        <dbReference type="RuleBase" id="RU003860"/>
    </source>
</evidence>
<reference evidence="3" key="1">
    <citation type="submission" date="2017-01" db="EMBL/GenBank/DDBJ databases">
        <authorList>
            <person name="Varghese N."/>
            <person name="Submissions S."/>
        </authorList>
    </citation>
    <scope>NUCLEOTIDE SEQUENCE [LARGE SCALE GENOMIC DNA]</scope>
    <source>
        <strain evidence="3">DSM 18714</strain>
    </source>
</reference>
<dbReference type="Pfam" id="PF01722">
    <property type="entry name" value="BolA"/>
    <property type="match status" value="1"/>
</dbReference>